<dbReference type="EMBL" id="UZAN01058643">
    <property type="protein sequence ID" value="VDP92094.1"/>
    <property type="molecule type" value="Genomic_DNA"/>
</dbReference>
<evidence type="ECO:0000259" key="1">
    <source>
        <dbReference type="Pfam" id="PF26215"/>
    </source>
</evidence>
<sequence length="83" mass="9686">MNCLAYRANRICSPETLTEELTYIKDILKRNGYPEAFVRRNMESKPTDAKVQLTRKKKVFANVSFKEDKELEILEYPLSKAIS</sequence>
<proteinExistence type="predicted"/>
<dbReference type="AlphaFoldDB" id="A0A183B6I7"/>
<reference evidence="4" key="1">
    <citation type="submission" date="2016-06" db="UniProtKB">
        <authorList>
            <consortium name="WormBaseParasite"/>
        </authorList>
    </citation>
    <scope>IDENTIFICATION</scope>
</reference>
<organism evidence="4">
    <name type="scientific">Echinostoma caproni</name>
    <dbReference type="NCBI Taxonomy" id="27848"/>
    <lineage>
        <taxon>Eukaryota</taxon>
        <taxon>Metazoa</taxon>
        <taxon>Spiralia</taxon>
        <taxon>Lophotrochozoa</taxon>
        <taxon>Platyhelminthes</taxon>
        <taxon>Trematoda</taxon>
        <taxon>Digenea</taxon>
        <taxon>Plagiorchiida</taxon>
        <taxon>Echinostomata</taxon>
        <taxon>Echinostomatoidea</taxon>
        <taxon>Echinostomatidae</taxon>
        <taxon>Echinostoma</taxon>
    </lineage>
</organism>
<dbReference type="InterPro" id="IPR058912">
    <property type="entry name" value="HTH_animal"/>
</dbReference>
<keyword evidence="3" id="KW-1185">Reference proteome</keyword>
<feature type="domain" description="Helix-turn-helix" evidence="1">
    <location>
        <begin position="2"/>
        <end position="42"/>
    </location>
</feature>
<protein>
    <submittedName>
        <fullName evidence="4">DNA-directed DNA polymerase</fullName>
    </submittedName>
</protein>
<gene>
    <name evidence="2" type="ORF">ECPE_LOCUS14822</name>
</gene>
<reference evidence="2 3" key="2">
    <citation type="submission" date="2018-11" db="EMBL/GenBank/DDBJ databases">
        <authorList>
            <consortium name="Pathogen Informatics"/>
        </authorList>
    </citation>
    <scope>NUCLEOTIDE SEQUENCE [LARGE SCALE GENOMIC DNA]</scope>
    <source>
        <strain evidence="2 3">Egypt</strain>
    </source>
</reference>
<dbReference type="WBParaSite" id="ECPE_0001486201-mRNA-1">
    <property type="protein sequence ID" value="ECPE_0001486201-mRNA-1"/>
    <property type="gene ID" value="ECPE_0001486201"/>
</dbReference>
<evidence type="ECO:0000313" key="3">
    <source>
        <dbReference type="Proteomes" id="UP000272942"/>
    </source>
</evidence>
<evidence type="ECO:0000313" key="2">
    <source>
        <dbReference type="EMBL" id="VDP92094.1"/>
    </source>
</evidence>
<name>A0A183B6I7_9TREM</name>
<dbReference type="Pfam" id="PF26215">
    <property type="entry name" value="HTH_animal"/>
    <property type="match status" value="1"/>
</dbReference>
<dbReference type="Proteomes" id="UP000272942">
    <property type="component" value="Unassembled WGS sequence"/>
</dbReference>
<accession>A0A183B6I7</accession>
<evidence type="ECO:0000313" key="4">
    <source>
        <dbReference type="WBParaSite" id="ECPE_0001486201-mRNA-1"/>
    </source>
</evidence>